<protein>
    <submittedName>
        <fullName evidence="2">Uncharacterized protein</fullName>
    </submittedName>
</protein>
<feature type="compositionally biased region" description="Low complexity" evidence="1">
    <location>
        <begin position="250"/>
        <end position="270"/>
    </location>
</feature>
<sequence>MHALKPEVTWLLSLRRGGTRLRAADAPLLALLRRAYLCLLSALLAAKAILGLEYPPSLAVPVSPSFFAPPSTSFSLIPSGGPGGDVSEEASSLAGRLSFQGAAGSLAHLHSSALLASSSSSPSSSLSSSSPAVSFAGLHVPSAASSSNVLPLVEFASGARSPPPPSASSSVSSPLPASSSSFEGGASRRLAAPSDGPATLRDSGDKNATSELPPSDSQLDIGAALVSRGANAEANALSQDLAPSPPSPSVPSTSSSSESTAAAGSVVASAEKAEADVREAFLGNSGDDRPEFVEGTRCDETASESCRETDAFREEKTRPTEGTGPAGRAEFPPDANEAGAAVTDRREQAADTRPAIGKEEGERPDAQEGRESPAAKRDGVEERVKQVEISETRIGAGNAGEKNALEETPPYAGWRRENDDNPEESRAGRTKLWSYSAGEVRRGEGGGANVTGARISDVPGEGKMAAQPEDFEAEEETAAGPRRNLVEGNDEETEAQGRGEQDTRRDGLRSASVIEALDDLQIVETMKQERTHAGAEPASREQKAGDKKKKTRTFKGESGDSSRSLLGFFGLSEKGLSSLVPSFLSSLFAFSLPPHPFLAWLLYVHPDSRHHAAVATTTSGKEALLEEEEEVVLSGDAAEDDNEMLSRKGRGRDAFVPQGEGLAQLHPRDGQEAPRAEAGAARGGSGVEAAGTGDFVSLQEGRGSETRSSIPPWGLHFAETFEGEMICFQWNVFNGAFSLALAYICSPLYRHAGFAGPSHASPSHGFAPSAGLAPLSSASSPSPPSLCLAGRAACPPSSSPLSRLGYGISVAFSWLLQRVFRAGECGWSQLLKRVFAIHYAPSLPPSLLPLSSLSSYYFDHPSAHQTFSGEGNRMLGGDAASASASADGFSSSFHPSSGSGAGGARPSSFFAHGESFSSSFSSSSSLHRGVSASQSFPVSTFASFETVPATHSHDFFPSVHEGGPSPIEAGLVSVGGGRRGSRGERGKGRGREFLSAFAGAGGPGGAGNEGVGSLPLRSTWRFACLSAQALQSSSAVLQSFGCTYTSPASTTVGWMLATLSMASSFLHPMLSLFSNCISAAYDVYALVW</sequence>
<feature type="compositionally biased region" description="Basic and acidic residues" evidence="1">
    <location>
        <begin position="528"/>
        <end position="545"/>
    </location>
</feature>
<feature type="compositionally biased region" description="Basic and acidic residues" evidence="1">
    <location>
        <begin position="414"/>
        <end position="427"/>
    </location>
</feature>
<feature type="compositionally biased region" description="Basic and acidic residues" evidence="1">
    <location>
        <begin position="343"/>
        <end position="391"/>
    </location>
</feature>
<evidence type="ECO:0000313" key="2">
    <source>
        <dbReference type="EMBL" id="PFH35046.1"/>
    </source>
</evidence>
<dbReference type="KEGG" id="bbes:BESB_059330"/>
<feature type="compositionally biased region" description="Polar residues" evidence="1">
    <location>
        <begin position="206"/>
        <end position="217"/>
    </location>
</feature>
<dbReference type="RefSeq" id="XP_029219055.1">
    <property type="nucleotide sequence ID" value="XM_029364347.1"/>
</dbReference>
<dbReference type="AlphaFoldDB" id="A0A2A9MGE7"/>
<feature type="compositionally biased region" description="Basic and acidic residues" evidence="1">
    <location>
        <begin position="666"/>
        <end position="675"/>
    </location>
</feature>
<feature type="region of interest" description="Disordered" evidence="1">
    <location>
        <begin position="238"/>
        <end position="511"/>
    </location>
</feature>
<dbReference type="Proteomes" id="UP000224006">
    <property type="component" value="Chromosome V"/>
</dbReference>
<feature type="compositionally biased region" description="Basic and acidic residues" evidence="1">
    <location>
        <begin position="495"/>
        <end position="508"/>
    </location>
</feature>
<reference evidence="2 3" key="1">
    <citation type="submission" date="2017-09" db="EMBL/GenBank/DDBJ databases">
        <title>Genome sequencing of Besnoitia besnoiti strain Bb-Ger1.</title>
        <authorList>
            <person name="Schares G."/>
            <person name="Venepally P."/>
            <person name="Lorenzi H.A."/>
        </authorList>
    </citation>
    <scope>NUCLEOTIDE SEQUENCE [LARGE SCALE GENOMIC DNA]</scope>
    <source>
        <strain evidence="2 3">Bb-Ger1</strain>
    </source>
</reference>
<comment type="caution">
    <text evidence="2">The sequence shown here is derived from an EMBL/GenBank/DDBJ whole genome shotgun (WGS) entry which is preliminary data.</text>
</comment>
<dbReference type="EMBL" id="NWUJ01000005">
    <property type="protein sequence ID" value="PFH35046.1"/>
    <property type="molecule type" value="Genomic_DNA"/>
</dbReference>
<evidence type="ECO:0000313" key="3">
    <source>
        <dbReference type="Proteomes" id="UP000224006"/>
    </source>
</evidence>
<evidence type="ECO:0000256" key="1">
    <source>
        <dbReference type="SAM" id="MobiDB-lite"/>
    </source>
</evidence>
<gene>
    <name evidence="2" type="ORF">BESB_059330</name>
</gene>
<name>A0A2A9MGE7_BESBE</name>
<organism evidence="2 3">
    <name type="scientific">Besnoitia besnoiti</name>
    <name type="common">Apicomplexan protozoan</name>
    <dbReference type="NCBI Taxonomy" id="94643"/>
    <lineage>
        <taxon>Eukaryota</taxon>
        <taxon>Sar</taxon>
        <taxon>Alveolata</taxon>
        <taxon>Apicomplexa</taxon>
        <taxon>Conoidasida</taxon>
        <taxon>Coccidia</taxon>
        <taxon>Eucoccidiorida</taxon>
        <taxon>Eimeriorina</taxon>
        <taxon>Sarcocystidae</taxon>
        <taxon>Besnoitia</taxon>
    </lineage>
</organism>
<feature type="region of interest" description="Disordered" evidence="1">
    <location>
        <begin position="157"/>
        <end position="217"/>
    </location>
</feature>
<accession>A0A2A9MGE7</accession>
<feature type="compositionally biased region" description="Low complexity" evidence="1">
    <location>
        <begin position="167"/>
        <end position="181"/>
    </location>
</feature>
<dbReference type="VEuPathDB" id="ToxoDB:BESB_059330"/>
<feature type="region of interest" description="Disordered" evidence="1">
    <location>
        <begin position="665"/>
        <end position="691"/>
    </location>
</feature>
<feature type="region of interest" description="Disordered" evidence="1">
    <location>
        <begin position="528"/>
        <end position="561"/>
    </location>
</feature>
<proteinExistence type="predicted"/>
<feature type="compositionally biased region" description="Basic and acidic residues" evidence="1">
    <location>
        <begin position="286"/>
        <end position="319"/>
    </location>
</feature>
<dbReference type="GeneID" id="40310861"/>
<dbReference type="OrthoDB" id="333968at2759"/>
<keyword evidence="3" id="KW-1185">Reference proteome</keyword>